<proteinExistence type="predicted"/>
<keyword evidence="4" id="KW-0804">Transcription</keyword>
<name>A0AAD8IW84_9APIA</name>
<evidence type="ECO:0000256" key="6">
    <source>
        <dbReference type="ARBA" id="ARBA00040102"/>
    </source>
</evidence>
<dbReference type="Gene3D" id="3.10.20.90">
    <property type="entry name" value="Phosphatidylinositol 3-kinase Catalytic Subunit, Chain A, domain 1"/>
    <property type="match status" value="1"/>
</dbReference>
<comment type="caution">
    <text evidence="11">The sequence shown here is derived from an EMBL/GenBank/DDBJ whole genome shotgun (WGS) entry which is preliminary data.</text>
</comment>
<feature type="region of interest" description="Disordered" evidence="8">
    <location>
        <begin position="1240"/>
        <end position="1260"/>
    </location>
</feature>
<evidence type="ECO:0000256" key="8">
    <source>
        <dbReference type="SAM" id="MobiDB-lite"/>
    </source>
</evidence>
<dbReference type="GO" id="GO:0017025">
    <property type="term" value="F:TBP-class protein binding"/>
    <property type="evidence" value="ECO:0007669"/>
    <property type="project" value="InterPro"/>
</dbReference>
<keyword evidence="5" id="KW-0539">Nucleus</keyword>
<feature type="region of interest" description="Disordered" evidence="8">
    <location>
        <begin position="146"/>
        <end position="168"/>
    </location>
</feature>
<evidence type="ECO:0000259" key="10">
    <source>
        <dbReference type="PROSITE" id="PS50053"/>
    </source>
</evidence>
<feature type="compositionally biased region" description="Basic and acidic residues" evidence="8">
    <location>
        <begin position="1692"/>
        <end position="1710"/>
    </location>
</feature>
<dbReference type="InterPro" id="IPR001487">
    <property type="entry name" value="Bromodomain"/>
</dbReference>
<dbReference type="Pfam" id="PF09247">
    <property type="entry name" value="TBP-binding"/>
    <property type="match status" value="1"/>
</dbReference>
<gene>
    <name evidence="11" type="ORF">POM88_010568</name>
</gene>
<dbReference type="SUPFAM" id="SSF47370">
    <property type="entry name" value="Bromodomain"/>
    <property type="match status" value="1"/>
</dbReference>
<evidence type="ECO:0000259" key="9">
    <source>
        <dbReference type="PROSITE" id="PS50014"/>
    </source>
</evidence>
<evidence type="ECO:0000313" key="11">
    <source>
        <dbReference type="EMBL" id="KAK1391512.1"/>
    </source>
</evidence>
<evidence type="ECO:0000256" key="3">
    <source>
        <dbReference type="ARBA" id="ARBA00023117"/>
    </source>
</evidence>
<dbReference type="GO" id="GO:0016251">
    <property type="term" value="F:RNA polymerase II general transcription initiation factor activity"/>
    <property type="evidence" value="ECO:0007669"/>
    <property type="project" value="InterPro"/>
</dbReference>
<dbReference type="CDD" id="cd04369">
    <property type="entry name" value="Bromodomain"/>
    <property type="match status" value="1"/>
</dbReference>
<dbReference type="InterPro" id="IPR000626">
    <property type="entry name" value="Ubiquitin-like_dom"/>
</dbReference>
<dbReference type="GO" id="GO:0005669">
    <property type="term" value="C:transcription factor TFIID complex"/>
    <property type="evidence" value="ECO:0007669"/>
    <property type="project" value="InterPro"/>
</dbReference>
<feature type="compositionally biased region" description="Acidic residues" evidence="8">
    <location>
        <begin position="146"/>
        <end position="160"/>
    </location>
</feature>
<feature type="region of interest" description="Disordered" evidence="8">
    <location>
        <begin position="1612"/>
        <end position="1647"/>
    </location>
</feature>
<evidence type="ECO:0000256" key="7">
    <source>
        <dbReference type="PROSITE-ProRule" id="PRU00035"/>
    </source>
</evidence>
<feature type="compositionally biased region" description="Polar residues" evidence="8">
    <location>
        <begin position="1"/>
        <end position="12"/>
    </location>
</feature>
<feature type="region of interest" description="Disordered" evidence="8">
    <location>
        <begin position="469"/>
        <end position="490"/>
    </location>
</feature>
<keyword evidence="3 7" id="KW-0103">Bromodomain</keyword>
<feature type="compositionally biased region" description="Basic and acidic residues" evidence="8">
    <location>
        <begin position="1435"/>
        <end position="1444"/>
    </location>
</feature>
<dbReference type="Pfam" id="PF12157">
    <property type="entry name" value="DUF3591"/>
    <property type="match status" value="1"/>
</dbReference>
<dbReference type="InterPro" id="IPR036741">
    <property type="entry name" value="TAFII-230_TBP-bd_sf"/>
</dbReference>
<comment type="subcellular location">
    <subcellularLocation>
        <location evidence="1">Nucleus</location>
    </subcellularLocation>
</comment>
<dbReference type="Pfam" id="PF00240">
    <property type="entry name" value="ubiquitin"/>
    <property type="match status" value="1"/>
</dbReference>
<dbReference type="GO" id="GO:0004402">
    <property type="term" value="F:histone acetyltransferase activity"/>
    <property type="evidence" value="ECO:0007669"/>
    <property type="project" value="InterPro"/>
</dbReference>
<dbReference type="InterPro" id="IPR009067">
    <property type="entry name" value="TAF_II_230-bd"/>
</dbReference>
<dbReference type="CDD" id="cd17064">
    <property type="entry name" value="Ubl_TAFs_like"/>
    <property type="match status" value="1"/>
</dbReference>
<dbReference type="FunFam" id="3.10.20.90:FF:000223">
    <property type="entry name" value="Transcription initiation factor TFIID subunit 1"/>
    <property type="match status" value="1"/>
</dbReference>
<dbReference type="Pfam" id="PF00439">
    <property type="entry name" value="Bromodomain"/>
    <property type="match status" value="1"/>
</dbReference>
<accession>A0AAD8IW84</accession>
<dbReference type="InterPro" id="IPR036427">
    <property type="entry name" value="Bromodomain-like_sf"/>
</dbReference>
<dbReference type="SUPFAM" id="SSF54236">
    <property type="entry name" value="Ubiquitin-like"/>
    <property type="match status" value="1"/>
</dbReference>
<dbReference type="SMART" id="SM00213">
    <property type="entry name" value="UBQ"/>
    <property type="match status" value="1"/>
</dbReference>
<dbReference type="PANTHER" id="PTHR13900">
    <property type="entry name" value="TRANSCRIPTION INITIATION FACTOR TFIID"/>
    <property type="match status" value="1"/>
</dbReference>
<dbReference type="PANTHER" id="PTHR13900:SF0">
    <property type="entry name" value="TRANSCRIPTION INITIATION FACTOR TFIID SUBUNIT 1"/>
    <property type="match status" value="1"/>
</dbReference>
<feature type="compositionally biased region" description="Acidic residues" evidence="8">
    <location>
        <begin position="15"/>
        <end position="27"/>
    </location>
</feature>
<organism evidence="11 12">
    <name type="scientific">Heracleum sosnowskyi</name>
    <dbReference type="NCBI Taxonomy" id="360622"/>
    <lineage>
        <taxon>Eukaryota</taxon>
        <taxon>Viridiplantae</taxon>
        <taxon>Streptophyta</taxon>
        <taxon>Embryophyta</taxon>
        <taxon>Tracheophyta</taxon>
        <taxon>Spermatophyta</taxon>
        <taxon>Magnoliopsida</taxon>
        <taxon>eudicotyledons</taxon>
        <taxon>Gunneridae</taxon>
        <taxon>Pentapetalae</taxon>
        <taxon>asterids</taxon>
        <taxon>campanulids</taxon>
        <taxon>Apiales</taxon>
        <taxon>Apiaceae</taxon>
        <taxon>Apioideae</taxon>
        <taxon>apioid superclade</taxon>
        <taxon>Tordylieae</taxon>
        <taxon>Tordyliinae</taxon>
        <taxon>Heracleum</taxon>
    </lineage>
</organism>
<feature type="domain" description="Bromo" evidence="9">
    <location>
        <begin position="1764"/>
        <end position="1834"/>
    </location>
</feature>
<dbReference type="EMBL" id="JAUIZM010000003">
    <property type="protein sequence ID" value="KAK1391512.1"/>
    <property type="molecule type" value="Genomic_DNA"/>
</dbReference>
<evidence type="ECO:0000256" key="2">
    <source>
        <dbReference type="ARBA" id="ARBA00023015"/>
    </source>
</evidence>
<evidence type="ECO:0000256" key="4">
    <source>
        <dbReference type="ARBA" id="ARBA00023163"/>
    </source>
</evidence>
<dbReference type="Gene3D" id="1.10.1100.10">
    <property type="entry name" value="TAFII-230 TBP-binding domain"/>
    <property type="match status" value="1"/>
</dbReference>
<reference evidence="11" key="1">
    <citation type="submission" date="2023-02" db="EMBL/GenBank/DDBJ databases">
        <title>Genome of toxic invasive species Heracleum sosnowskyi carries increased number of genes despite the absence of recent whole-genome duplications.</title>
        <authorList>
            <person name="Schelkunov M."/>
            <person name="Shtratnikova V."/>
            <person name="Makarenko M."/>
            <person name="Klepikova A."/>
            <person name="Omelchenko D."/>
            <person name="Novikova G."/>
            <person name="Obukhova E."/>
            <person name="Bogdanov V."/>
            <person name="Penin A."/>
            <person name="Logacheva M."/>
        </authorList>
    </citation>
    <scope>NUCLEOTIDE SEQUENCE</scope>
    <source>
        <strain evidence="11">Hsosn_3</strain>
        <tissue evidence="11">Leaf</tissue>
    </source>
</reference>
<feature type="region of interest" description="Disordered" evidence="8">
    <location>
        <begin position="1541"/>
        <end position="1596"/>
    </location>
</feature>
<reference evidence="11" key="2">
    <citation type="submission" date="2023-05" db="EMBL/GenBank/DDBJ databases">
        <authorList>
            <person name="Schelkunov M.I."/>
        </authorList>
    </citation>
    <scope>NUCLEOTIDE SEQUENCE</scope>
    <source>
        <strain evidence="11">Hsosn_3</strain>
        <tissue evidence="11">Leaf</tissue>
    </source>
</reference>
<dbReference type="InterPro" id="IPR029071">
    <property type="entry name" value="Ubiquitin-like_domsf"/>
</dbReference>
<feature type="region of interest" description="Disordered" evidence="8">
    <location>
        <begin position="1676"/>
        <end position="1710"/>
    </location>
</feature>
<dbReference type="GO" id="GO:0051123">
    <property type="term" value="P:RNA polymerase II preinitiation complex assembly"/>
    <property type="evidence" value="ECO:0007669"/>
    <property type="project" value="TreeGrafter"/>
</dbReference>
<keyword evidence="2" id="KW-0805">Transcription regulation</keyword>
<protein>
    <recommendedName>
        <fullName evidence="6">Transcription initiation factor TFIID subunit 1</fullName>
    </recommendedName>
</protein>
<evidence type="ECO:0000313" key="12">
    <source>
        <dbReference type="Proteomes" id="UP001237642"/>
    </source>
</evidence>
<feature type="region of interest" description="Disordered" evidence="8">
    <location>
        <begin position="1"/>
        <end position="31"/>
    </location>
</feature>
<dbReference type="InterPro" id="IPR041670">
    <property type="entry name" value="Znf-CCHC_6"/>
</dbReference>
<feature type="compositionally biased region" description="Basic and acidic residues" evidence="8">
    <location>
        <begin position="1541"/>
        <end position="1551"/>
    </location>
</feature>
<feature type="region of interest" description="Disordered" evidence="8">
    <location>
        <begin position="1420"/>
        <end position="1463"/>
    </location>
</feature>
<sequence length="1866" mass="211826">MGLEQGSCSTSQDARDEDDEDEYEEAEGGNRLLGFMFGNVDGAGDLDIDYLDEEAKEHLGALADKLGSSLTDINLSVRSVHTSADATEQDYDEKAEDAVDYEDIEEQYEGPEVQAITEEDYLLPKKDYISTQVSASVKAVTSVFDDENYDEEESEKETEADEKSTEVQTVRLSGDGDNLVVLSQGEESLQGDIINGASETDEQTPYFEDFLKEEPDIPEEPVNNQNLTPLPILYTEDGSVILRFSEIFGIHKSSKKSEKRECRYSVPKDKYMSMGTADVVEEDDETFLKGLCQGFTWKCRTHVNDDDLPIEDGESDPETLKLVQHPGTVASDVAQDWKDTCLSDEPMKEDITIDPFSEKVTSLSPELYLLEQQDWEDRIIWDDSPELSDRFAETLEISGPDSGSLVAEKLESNTEEQSIYQEPQMETDETDNLTFQRSYPVSVEPFGSRKFSDFISSEREYHPQLLRLESRLDTGSDGKKDNSTTEEVGQRDAIRSYNKVTLLNKDLLEGSWLDNVIWEPYQSTTKPKLILDLQDEQMLFEILDDKDGKHLKRHAGAMVISRSVKFTNGDMGGMSGHGALLGESFNIANDKFYSNRKSSQQLKTHSKKRTAHGVKVLHSIPGLKLQTMKAKLSNKDIANFHRPKALWYPHDNEVVLKEQGKLPTQGSMKIILKSLGGKGSKLHVDAEETISSVKAKASKKLDFKPSEAVKIFYCGVELDDQKSLALHNVRPNSLLHLVRTKIHMLPRAQKVPGENKSLRPPGAFKRKADLSVKDGHVFLMEYCEERPLLIGNVGMGARLCTYYQKSSTGDQTGTSLRTGSTGLGNLLTLDPSDKSPFLGDIRASCSQSCIETNMYRAPIFPHKVSSTDFLLVRSAKGKLSIRRIDRIDVVGQQEPHIEVMSPASKGVQMYTMNRLLVYLYREFRAIEKRGLRPSIRVDELSAQFPNMNEAFLRKRLKHCADFQKQSNGLFWVMRRNFRIPLEEQLRRMVTPEDVCSYESMQAGLYRLKRLGITRLTSPTGLSSAMNQLPDEAIALAAASHIERELQITPWNLSSNFVACTNQDRENIERLEITGVGDPSGRGLGFSYVRTAPKAPISNAIVKKKAAVSRVSSTVTGTDADLRRLSMDAAREVLLKFNIPEEQIAKLTRWHRIAMIRKLSSEQAAAGVKVDPTTISKYARGQRMSFLQLQQQTREKCQEIWDKQVESLVAVDGEENESDTEANSDLDSFAGDLENLLDAEEFEEGEERNESKHDNTDGVKGLKMRRHPFQAQAEEEFEDEAAEAAELCRMLMDDDEAERKKKKKLRMGGQELRKAPGSHGFESVERVKMINAGFKQNTPIVQPRITAKDNFNTETKEDERFPNRKSFSTKLKAKKKNDIEQLGFLKKVKILGEGIKTLKEKKSARDSFVCGACGQLGHMRTNKNCPKYGEDPEPQPESRDTEKASGKLNTLDKTAVPQQKPLLKKSTPKSVAKILLVETPEEDKSTSKAKILKVKCSSTDKLLDKATPATSQISDMPITSDTDTASRPTFKVNKIIFANKTRPEDTQVEQHKPSIVIKPPVEVDREQPRKKLIIKRPKEHIDNDQISQEESTDLDSRKTKKIIELSSFEDYREQESSIHFAEASRRKNRENNRMWEEEQKRRDAERKRFQKEQAIKLEEQERVAEIRRYEEVIRREREEEELQKAKKKKQKSKRTDLRDDYMDDFPPRRIDRRIPGRERTAKRQSVFESVRYGAEHAPPTKRRRGGGGEVGLANILENIVEILKEKIEISYLFLKPVLRKEAPDYHRIVKRPMDLSTIKEKVRNLEYKSRKDFRHDMWQITYNAHLYNDKRNPGIPPLADQLLELCDYLLIENEASLTDAEAGIESG</sequence>
<dbReference type="SUPFAM" id="SSF47055">
    <property type="entry name" value="TAF(II)230 TBP-binding fragment"/>
    <property type="match status" value="1"/>
</dbReference>
<dbReference type="Proteomes" id="UP001237642">
    <property type="component" value="Unassembled WGS sequence"/>
</dbReference>
<feature type="compositionally biased region" description="Basic and acidic residues" evidence="8">
    <location>
        <begin position="1247"/>
        <end position="1256"/>
    </location>
</feature>
<dbReference type="InterPro" id="IPR040240">
    <property type="entry name" value="TAF1"/>
</dbReference>
<dbReference type="PRINTS" id="PR00503">
    <property type="entry name" value="BROMODOMAIN"/>
</dbReference>
<feature type="domain" description="Ubiquitin-like" evidence="10">
    <location>
        <begin position="668"/>
        <end position="738"/>
    </location>
</feature>
<dbReference type="Gene3D" id="1.20.920.10">
    <property type="entry name" value="Bromodomain-like"/>
    <property type="match status" value="1"/>
</dbReference>
<evidence type="ECO:0000256" key="1">
    <source>
        <dbReference type="ARBA" id="ARBA00004123"/>
    </source>
</evidence>
<dbReference type="PROSITE" id="PS50014">
    <property type="entry name" value="BROMODOMAIN_2"/>
    <property type="match status" value="1"/>
</dbReference>
<evidence type="ECO:0000256" key="5">
    <source>
        <dbReference type="ARBA" id="ARBA00023242"/>
    </source>
</evidence>
<dbReference type="PROSITE" id="PS50053">
    <property type="entry name" value="UBIQUITIN_2"/>
    <property type="match status" value="1"/>
</dbReference>
<dbReference type="SMART" id="SM00297">
    <property type="entry name" value="BROMO"/>
    <property type="match status" value="1"/>
</dbReference>
<dbReference type="Pfam" id="PF15288">
    <property type="entry name" value="zf-CCHC_6"/>
    <property type="match status" value="1"/>
</dbReference>
<dbReference type="InterPro" id="IPR022591">
    <property type="entry name" value="TAF1_HAT_dom"/>
</dbReference>
<keyword evidence="12" id="KW-1185">Reference proteome</keyword>